<dbReference type="RefSeq" id="WP_150945549.1">
    <property type="nucleotide sequence ID" value="NZ_VCMV01000021.1"/>
</dbReference>
<dbReference type="Pfam" id="PF13416">
    <property type="entry name" value="SBP_bac_8"/>
    <property type="match status" value="1"/>
</dbReference>
<keyword evidence="2" id="KW-0732">Signal</keyword>
<gene>
    <name evidence="3" type="ORF">FEZ63_14250</name>
</gene>
<proteinExistence type="predicted"/>
<accession>A0A5N3P9U3</accession>
<evidence type="ECO:0000256" key="1">
    <source>
        <dbReference type="ARBA" id="ARBA00022764"/>
    </source>
</evidence>
<dbReference type="PANTHER" id="PTHR42779:SF1">
    <property type="entry name" value="PROTEIN YNJB"/>
    <property type="match status" value="1"/>
</dbReference>
<dbReference type="InterPro" id="IPR006059">
    <property type="entry name" value="SBP"/>
</dbReference>
<evidence type="ECO:0000313" key="4">
    <source>
        <dbReference type="Proteomes" id="UP000325684"/>
    </source>
</evidence>
<dbReference type="Gene3D" id="3.40.190.10">
    <property type="entry name" value="Periplasmic binding protein-like II"/>
    <property type="match status" value="2"/>
</dbReference>
<dbReference type="PANTHER" id="PTHR42779">
    <property type="entry name" value="PROTEIN YNJB"/>
    <property type="match status" value="1"/>
</dbReference>
<name>A0A5N3P9U3_9HYPH</name>
<evidence type="ECO:0000256" key="2">
    <source>
        <dbReference type="SAM" id="SignalP"/>
    </source>
</evidence>
<feature type="chain" id="PRO_5024448815" evidence="2">
    <location>
        <begin position="27"/>
        <end position="395"/>
    </location>
</feature>
<sequence>MDGTFKKSCGIAGFAVAAAFATGSFAQTAPAKPKAPLTISVIDVAGDLQVSQPAIEKFKKDHPELVSRFVFTKATAPELAAKLKAQQDAGRVDIDFVLTGNDALAGGMEQGVWLEILPKYQDRFPDLSKLYLPGAYAMQKMGRGQAFVIDWYPSGPLLEYAPDRVKDLPTTAEGLLAWCKAHPGKFMYARPSNSGPGRTFVMGLPYLLGDKDPMDPVNGWDKTWSYLKELDTCIEYYPGGTTATMKELGEGTRDIIATTTGWDINPRYLGIVPEEFKIGTLKGFHWVGDANYMAIPKGVAQEKVDVLLQLIAYLLKPEQQAFMYDHGYMYPGPAIHNVPLEMAPKDSQDTIKKFGRPEYADLIANNPIEPPLDAKPLVAMFDKWDREIGGSKARQ</sequence>
<reference evidence="3 4" key="1">
    <citation type="journal article" date="2019" name="Microorganisms">
        <title>Genome Insights into the Novel Species Microvirga brassicacearum, a Rapeseed Endophyte with Biotechnological Potential.</title>
        <authorList>
            <person name="Jimenez-Gomez A."/>
            <person name="Saati-Santamaria Z."/>
            <person name="Igual J.M."/>
            <person name="Rivas R."/>
            <person name="Mateos P.F."/>
            <person name="Garcia-Fraile P."/>
        </authorList>
    </citation>
    <scope>NUCLEOTIDE SEQUENCE [LARGE SCALE GENOMIC DNA]</scope>
    <source>
        <strain evidence="3 4">CDVBN77</strain>
    </source>
</reference>
<evidence type="ECO:0000313" key="3">
    <source>
        <dbReference type="EMBL" id="KAB0266518.1"/>
    </source>
</evidence>
<dbReference type="EMBL" id="VCMV01000021">
    <property type="protein sequence ID" value="KAB0266518.1"/>
    <property type="molecule type" value="Genomic_DNA"/>
</dbReference>
<keyword evidence="4" id="KW-1185">Reference proteome</keyword>
<dbReference type="Proteomes" id="UP000325684">
    <property type="component" value="Unassembled WGS sequence"/>
</dbReference>
<dbReference type="SUPFAM" id="SSF53850">
    <property type="entry name" value="Periplasmic binding protein-like II"/>
    <property type="match status" value="1"/>
</dbReference>
<feature type="signal peptide" evidence="2">
    <location>
        <begin position="1"/>
        <end position="26"/>
    </location>
</feature>
<comment type="caution">
    <text evidence="3">The sequence shown here is derived from an EMBL/GenBank/DDBJ whole genome shotgun (WGS) entry which is preliminary data.</text>
</comment>
<dbReference type="OrthoDB" id="3239593at2"/>
<dbReference type="AlphaFoldDB" id="A0A5N3P9U3"/>
<organism evidence="3 4">
    <name type="scientific">Microvirga brassicacearum</name>
    <dbReference type="NCBI Taxonomy" id="2580413"/>
    <lineage>
        <taxon>Bacteria</taxon>
        <taxon>Pseudomonadati</taxon>
        <taxon>Pseudomonadota</taxon>
        <taxon>Alphaproteobacteria</taxon>
        <taxon>Hyphomicrobiales</taxon>
        <taxon>Methylobacteriaceae</taxon>
        <taxon>Microvirga</taxon>
    </lineage>
</organism>
<protein>
    <submittedName>
        <fullName evidence="3">Extracellular solute-binding protein</fullName>
    </submittedName>
</protein>
<keyword evidence="1" id="KW-0574">Periplasm</keyword>